<reference evidence="5 6" key="1">
    <citation type="journal article" date="2020" name="bioRxiv">
        <title>Metabolic contributions of an alphaproteobacterial endosymbiont in the apicomplexan Cardiosporidium cionae.</title>
        <authorList>
            <person name="Hunter E.S."/>
            <person name="Paight C.J."/>
            <person name="Lane C.E."/>
        </authorList>
    </citation>
    <scope>NUCLEOTIDE SEQUENCE [LARGE SCALE GENOMIC DNA]</scope>
    <source>
        <strain evidence="5">ESH_2018</strain>
    </source>
</reference>
<comment type="caution">
    <text evidence="5">The sequence shown here is derived from an EMBL/GenBank/DDBJ whole genome shotgun (WGS) entry which is preliminary data.</text>
</comment>
<accession>A0ABQ7JFU1</accession>
<dbReference type="CDD" id="cd02440">
    <property type="entry name" value="AdoMet_MTases"/>
    <property type="match status" value="1"/>
</dbReference>
<dbReference type="PANTHER" id="PTHR22809">
    <property type="entry name" value="METHYLTRANSFERASE-RELATED"/>
    <property type="match status" value="1"/>
</dbReference>
<dbReference type="InterPro" id="IPR026113">
    <property type="entry name" value="METTL2/6/8-like"/>
</dbReference>
<comment type="similarity">
    <text evidence="1 4">Belongs to the methyltransferase superfamily. METL family.</text>
</comment>
<evidence type="ECO:0000256" key="3">
    <source>
        <dbReference type="ARBA" id="ARBA00022679"/>
    </source>
</evidence>
<dbReference type="InterPro" id="IPR029063">
    <property type="entry name" value="SAM-dependent_MTases_sf"/>
</dbReference>
<evidence type="ECO:0000313" key="6">
    <source>
        <dbReference type="Proteomes" id="UP000823046"/>
    </source>
</evidence>
<dbReference type="GO" id="GO:0032259">
    <property type="term" value="P:methylation"/>
    <property type="evidence" value="ECO:0007669"/>
    <property type="project" value="UniProtKB-KW"/>
</dbReference>
<dbReference type="GO" id="GO:0008168">
    <property type="term" value="F:methyltransferase activity"/>
    <property type="evidence" value="ECO:0007669"/>
    <property type="project" value="UniProtKB-KW"/>
</dbReference>
<keyword evidence="3 4" id="KW-0808">Transferase</keyword>
<dbReference type="EMBL" id="JADAQX010000019">
    <property type="protein sequence ID" value="KAF8822851.1"/>
    <property type="molecule type" value="Genomic_DNA"/>
</dbReference>
<dbReference type="Proteomes" id="UP000823046">
    <property type="component" value="Unassembled WGS sequence"/>
</dbReference>
<keyword evidence="6" id="KW-1185">Reference proteome</keyword>
<dbReference type="SUPFAM" id="SSF53335">
    <property type="entry name" value="S-adenosyl-L-methionine-dependent methyltransferases"/>
    <property type="match status" value="1"/>
</dbReference>
<comment type="function">
    <text evidence="4">S-adenosyl-L-methionine-dependent methyltransferase.</text>
</comment>
<keyword evidence="2 4" id="KW-0489">Methyltransferase</keyword>
<dbReference type="PANTHER" id="PTHR22809:SF5">
    <property type="entry name" value="TRNA N(3)-METHYLCYTIDINE METHYLTRANSFERASE METTL6"/>
    <property type="match status" value="1"/>
</dbReference>
<organism evidence="5 6">
    <name type="scientific">Cardiosporidium cionae</name>
    <dbReference type="NCBI Taxonomy" id="476202"/>
    <lineage>
        <taxon>Eukaryota</taxon>
        <taxon>Sar</taxon>
        <taxon>Alveolata</taxon>
        <taxon>Apicomplexa</taxon>
        <taxon>Aconoidasida</taxon>
        <taxon>Nephromycida</taxon>
        <taxon>Cardiosporidium</taxon>
    </lineage>
</organism>
<name>A0ABQ7JFU1_9APIC</name>
<sequence length="378" mass="43914">MAANENDEEEILESFSAVVSEYSFSEDMKQNADAILMKNSQPLCEFRKAQYEEEAVRNWDIFYKKIFRSATVTENRLLQKFVKFCLFSVIAEESDKFLQGQPACSSHATFICVHPPPFESKEIELNSCNVSLSWKWLFREFSEFNFEGEEATERTLVEVGCGVGNTIIPLLLKNPYLRAFCLDCSKRAIHLLQQRWLEILSSHPTAYQTTHREFSPPESDACQRNPFEQESLKNTMESPSLSIGRLEKAMVLDVTTTDPCSTLCPEGIADIVILIFCLSSIHPRHYERVASYCAKLLKPNGRLLFRDYGKYDMAQLRFARSGKSKIEENFYVQELRMLFCEKAGLREEENRYHTREFLNRKTQVKMPRVWVQARFQKS</sequence>
<protein>
    <recommendedName>
        <fullName evidence="4">tRNA N(3)-methylcytidine methyltransferase</fullName>
        <ecNumber evidence="4">2.1.1.-</ecNumber>
    </recommendedName>
</protein>
<evidence type="ECO:0000256" key="4">
    <source>
        <dbReference type="PIRNR" id="PIRNR037755"/>
    </source>
</evidence>
<evidence type="ECO:0000256" key="1">
    <source>
        <dbReference type="ARBA" id="ARBA00009725"/>
    </source>
</evidence>
<evidence type="ECO:0000256" key="2">
    <source>
        <dbReference type="ARBA" id="ARBA00022603"/>
    </source>
</evidence>
<dbReference type="Gene3D" id="3.40.50.150">
    <property type="entry name" value="Vaccinia Virus protein VP39"/>
    <property type="match status" value="1"/>
</dbReference>
<dbReference type="PIRSF" id="PIRSF037755">
    <property type="entry name" value="Mettl2_prd"/>
    <property type="match status" value="1"/>
</dbReference>
<proteinExistence type="inferred from homology"/>
<gene>
    <name evidence="5" type="ORF">IE077_002339</name>
</gene>
<dbReference type="Pfam" id="PF13489">
    <property type="entry name" value="Methyltransf_23"/>
    <property type="match status" value="1"/>
</dbReference>
<dbReference type="EC" id="2.1.1.-" evidence="4"/>
<evidence type="ECO:0000313" key="5">
    <source>
        <dbReference type="EMBL" id="KAF8822851.1"/>
    </source>
</evidence>